<accession>A0A5K7X2M0</accession>
<organism evidence="2 3">
    <name type="scientific">Sporolactobacillus terrae</name>
    <dbReference type="NCBI Taxonomy" id="269673"/>
    <lineage>
        <taxon>Bacteria</taxon>
        <taxon>Bacillati</taxon>
        <taxon>Bacillota</taxon>
        <taxon>Bacilli</taxon>
        <taxon>Bacillales</taxon>
        <taxon>Sporolactobacillaceae</taxon>
        <taxon>Sporolactobacillus</taxon>
    </lineage>
</organism>
<sequence>MTKPFLKLELPQTFQVFPFYEKQQVIDGVLSEKEVYQIPFLYDLLYINVNAPNQLEKWPWQEEDNFFHAYWKERSEALRVLFRQRDQALVRKPMIRCIAAFIDQLCWSAGAPVSSLVHDDLIQQIKAAPYAPLNIDERLGYLLRQPARYLAFIQLDELEQEFTKKRAASMRRLKKN</sequence>
<reference evidence="2 3" key="1">
    <citation type="submission" date="2019-09" db="EMBL/GenBank/DDBJ databases">
        <title>Complete genome sequence of Sporolactobacillus terrae 70-3.</title>
        <authorList>
            <person name="Tanaka N."/>
            <person name="Shiwa Y."/>
            <person name="Fujita N."/>
            <person name="Tanasupawat S."/>
        </authorList>
    </citation>
    <scope>NUCLEOTIDE SEQUENCE [LARGE SCALE GENOMIC DNA]</scope>
    <source>
        <strain evidence="2 3">70-3</strain>
    </source>
</reference>
<evidence type="ECO:0000259" key="1">
    <source>
        <dbReference type="Pfam" id="PF21747"/>
    </source>
</evidence>
<proteinExistence type="predicted"/>
<dbReference type="InterPro" id="IPR048427">
    <property type="entry name" value="YpoC"/>
</dbReference>
<evidence type="ECO:0000313" key="3">
    <source>
        <dbReference type="Proteomes" id="UP000326951"/>
    </source>
</evidence>
<dbReference type="AlphaFoldDB" id="A0A5K7X2M0"/>
<dbReference type="EMBL" id="AP021853">
    <property type="protein sequence ID" value="BBN98873.1"/>
    <property type="molecule type" value="Genomic_DNA"/>
</dbReference>
<dbReference type="RefSeq" id="WP_139692997.1">
    <property type="nucleotide sequence ID" value="NZ_AP021853.1"/>
</dbReference>
<dbReference type="Pfam" id="PF21747">
    <property type="entry name" value="YpoC"/>
    <property type="match status" value="1"/>
</dbReference>
<feature type="domain" description="YpoC-like" evidence="1">
    <location>
        <begin position="67"/>
        <end position="170"/>
    </location>
</feature>
<dbReference type="Proteomes" id="UP000326951">
    <property type="component" value="Chromosome"/>
</dbReference>
<gene>
    <name evidence="2" type="ORF">St703_15780</name>
</gene>
<name>A0A5K7X2M0_9BACL</name>
<protein>
    <recommendedName>
        <fullName evidence="1">YpoC-like domain-containing protein</fullName>
    </recommendedName>
</protein>
<evidence type="ECO:0000313" key="2">
    <source>
        <dbReference type="EMBL" id="BBN98873.1"/>
    </source>
</evidence>